<dbReference type="PANTHER" id="PTHR14700:SF0">
    <property type="entry name" value="PENTATRICOPEPTIDE REPEAT-CONTAINING PROTEIN 2, MITOCHONDRIAL"/>
    <property type="match status" value="1"/>
</dbReference>
<accession>A0A1D1VEL0</accession>
<feature type="compositionally biased region" description="Gly residues" evidence="1">
    <location>
        <begin position="474"/>
        <end position="487"/>
    </location>
</feature>
<gene>
    <name evidence="2" type="primary">RvY_10965-1</name>
    <name evidence="2" type="synonym">RvY_10965.1</name>
    <name evidence="2" type="ORF">RvY_10965</name>
</gene>
<evidence type="ECO:0000256" key="1">
    <source>
        <dbReference type="SAM" id="MobiDB-lite"/>
    </source>
</evidence>
<feature type="region of interest" description="Disordered" evidence="1">
    <location>
        <begin position="370"/>
        <end position="543"/>
    </location>
</feature>
<name>A0A1D1VEL0_RAMVA</name>
<dbReference type="GO" id="GO:0005739">
    <property type="term" value="C:mitochondrion"/>
    <property type="evidence" value="ECO:0007669"/>
    <property type="project" value="InterPro"/>
</dbReference>
<feature type="compositionally biased region" description="Gly residues" evidence="1">
    <location>
        <begin position="495"/>
        <end position="511"/>
    </location>
</feature>
<feature type="compositionally biased region" description="Low complexity" evidence="1">
    <location>
        <begin position="381"/>
        <end position="412"/>
    </location>
</feature>
<evidence type="ECO:0000313" key="3">
    <source>
        <dbReference type="Proteomes" id="UP000186922"/>
    </source>
</evidence>
<dbReference type="InterPro" id="IPR034629">
    <property type="entry name" value="PTCD2"/>
</dbReference>
<dbReference type="OrthoDB" id="6073372at2759"/>
<dbReference type="PANTHER" id="PTHR14700">
    <property type="entry name" value="PENTATRICOPEPTIDE REPEAT-CONTAINING PROTEIN 2, MITOCHONDRIAL"/>
    <property type="match status" value="1"/>
</dbReference>
<dbReference type="AlphaFoldDB" id="A0A1D1VEL0"/>
<feature type="compositionally biased region" description="Polar residues" evidence="1">
    <location>
        <begin position="528"/>
        <end position="537"/>
    </location>
</feature>
<keyword evidence="3" id="KW-1185">Reference proteome</keyword>
<organism evidence="2 3">
    <name type="scientific">Ramazzottius varieornatus</name>
    <name type="common">Water bear</name>
    <name type="synonym">Tardigrade</name>
    <dbReference type="NCBI Taxonomy" id="947166"/>
    <lineage>
        <taxon>Eukaryota</taxon>
        <taxon>Metazoa</taxon>
        <taxon>Ecdysozoa</taxon>
        <taxon>Tardigrada</taxon>
        <taxon>Eutardigrada</taxon>
        <taxon>Parachela</taxon>
        <taxon>Hypsibioidea</taxon>
        <taxon>Ramazzottiidae</taxon>
        <taxon>Ramazzottius</taxon>
    </lineage>
</organism>
<dbReference type="GO" id="GO:0050684">
    <property type="term" value="P:regulation of mRNA processing"/>
    <property type="evidence" value="ECO:0007669"/>
    <property type="project" value="InterPro"/>
</dbReference>
<dbReference type="EMBL" id="BDGG01000005">
    <property type="protein sequence ID" value="GAV00062.1"/>
    <property type="molecule type" value="Genomic_DNA"/>
</dbReference>
<dbReference type="Proteomes" id="UP000186922">
    <property type="component" value="Unassembled WGS sequence"/>
</dbReference>
<proteinExistence type="predicted"/>
<comment type="caution">
    <text evidence="2">The sequence shown here is derived from an EMBL/GenBank/DDBJ whole genome shotgun (WGS) entry which is preliminary data.</text>
</comment>
<dbReference type="GO" id="GO:0003723">
    <property type="term" value="F:RNA binding"/>
    <property type="evidence" value="ECO:0007669"/>
    <property type="project" value="TreeGrafter"/>
</dbReference>
<dbReference type="GO" id="GO:0007005">
    <property type="term" value="P:mitochondrion organization"/>
    <property type="evidence" value="ECO:0007669"/>
    <property type="project" value="TreeGrafter"/>
</dbReference>
<reference evidence="2 3" key="1">
    <citation type="journal article" date="2016" name="Nat. Commun.">
        <title>Extremotolerant tardigrade genome and improved radiotolerance of human cultured cells by tardigrade-unique protein.</title>
        <authorList>
            <person name="Hashimoto T."/>
            <person name="Horikawa D.D."/>
            <person name="Saito Y."/>
            <person name="Kuwahara H."/>
            <person name="Kozuka-Hata H."/>
            <person name="Shin-I T."/>
            <person name="Minakuchi Y."/>
            <person name="Ohishi K."/>
            <person name="Motoyama A."/>
            <person name="Aizu T."/>
            <person name="Enomoto A."/>
            <person name="Kondo K."/>
            <person name="Tanaka S."/>
            <person name="Hara Y."/>
            <person name="Koshikawa S."/>
            <person name="Sagara H."/>
            <person name="Miura T."/>
            <person name="Yokobori S."/>
            <person name="Miyagawa K."/>
            <person name="Suzuki Y."/>
            <person name="Kubo T."/>
            <person name="Oyama M."/>
            <person name="Kohara Y."/>
            <person name="Fujiyama A."/>
            <person name="Arakawa K."/>
            <person name="Katayama T."/>
            <person name="Toyoda A."/>
            <person name="Kunieda T."/>
        </authorList>
    </citation>
    <scope>NUCLEOTIDE SEQUENCE [LARGE SCALE GENOMIC DNA]</scope>
    <source>
        <strain evidence="2 3">YOKOZUNA-1</strain>
    </source>
</reference>
<evidence type="ECO:0000313" key="2">
    <source>
        <dbReference type="EMBL" id="GAV00062.1"/>
    </source>
</evidence>
<evidence type="ECO:0008006" key="4">
    <source>
        <dbReference type="Google" id="ProtNLM"/>
    </source>
</evidence>
<protein>
    <recommendedName>
        <fullName evidence="4">Pentatricopeptide repeat-containing protein 2, mitochondrial</fullName>
    </recommendedName>
</protein>
<sequence>MAGNMNFSRALCLSKQVAQILSTGPQSIGLQASRTFAGSSCKLLYTKEAIGLSGYEHTRERTATQLGTVKDRFKKRMEQYLSADSKSLIFTEDLKNMLYLADDDNDLSMIERMMKKFVKQNEQLRFGSFVFGPVIMRMYYHLNKPDAALKAIQDPELIGMFDQMSSYNVLLDLLYVNKRYEDVCRVYESMKNRPAFAEKVAREAMVLATAACHQLGTKEAFERVTKYIKAGTDSNIPVVRKAVAFAAHLALKIKDPAQALELLSVAQNPQYVTIRNLKALALTRLDRVEDVLPLLKSVLEQENAFSGRPRSALQSSFFRDVLQDIETAVQKKGDKEIQAEFDKTKKSLEEMSAIDANTLEEFLERPIEAQRRDDQQGGRFGQSRFGQAGYGQGSSDDMGGQQQQGGFQQSGFQRGGYGGLRQPRYADDNYQNQDNRRQTSYRRPFGQDGSSSGGRSDMMEGDEEGQTDRRAQAGAGGSYGGRYGGGFNANRGRYDGGGSFGSSYGGRGGSDGYNANAEAGYRPRGGYQRNQGAQRQGLQDLDD</sequence>